<dbReference type="PANTHER" id="PTHR21666:SF289">
    <property type="entry name" value="L-ALA--D-GLU ENDOPEPTIDASE"/>
    <property type="match status" value="1"/>
</dbReference>
<dbReference type="CDD" id="cd12797">
    <property type="entry name" value="M23_peptidase"/>
    <property type="match status" value="1"/>
</dbReference>
<dbReference type="InterPro" id="IPR016047">
    <property type="entry name" value="M23ase_b-sheet_dom"/>
</dbReference>
<keyword evidence="1" id="KW-0732">Signal</keyword>
<name>A0A0S2IX74_LEPBO</name>
<evidence type="ECO:0000313" key="4">
    <source>
        <dbReference type="Proteomes" id="UP000058857"/>
    </source>
</evidence>
<feature type="domain" description="M23ase beta-sheet core" evidence="2">
    <location>
        <begin position="64"/>
        <end position="161"/>
    </location>
</feature>
<dbReference type="AlphaFoldDB" id="A0A0S2IX74"/>
<sequence>MYELLALRFGSRMKKFLFIVAWTAFHLSMEAENNKVINYLVPVKTDQLENKITSTFGESRGDHFHNGMDISSINESVIAMGDGKVLYSRYTEDHPFEDELGTGNSVWLDHGSGNFTAYYHLKDSRISKLLKSDWIKAGDKIGVSGNSGHSSGAHLHFVVLRKYGLEILDPMKFLSPIPDSTPPEISSLLVHVNGKFTNINDGDNINLSREFPFTVSIVDAGEKKSQRRGVSKVQYFLNGETLRSADFGALQYSSSEWKNPDGFSFINLYHKDQYLIGNLNLKSGENTIKIVAWDFRGNRNERSFTFYVNRL</sequence>
<evidence type="ECO:0000259" key="2">
    <source>
        <dbReference type="Pfam" id="PF01551"/>
    </source>
</evidence>
<dbReference type="Gene3D" id="2.70.70.10">
    <property type="entry name" value="Glucose Permease (Domain IIA)"/>
    <property type="match status" value="1"/>
</dbReference>
<proteinExistence type="predicted"/>
<dbReference type="Proteomes" id="UP000058857">
    <property type="component" value="Chromosome 1"/>
</dbReference>
<protein>
    <submittedName>
        <fullName evidence="3">Peptidase, M23 family</fullName>
    </submittedName>
</protein>
<gene>
    <name evidence="3" type="ORF">LBBP_03720</name>
</gene>
<evidence type="ECO:0000256" key="1">
    <source>
        <dbReference type="ARBA" id="ARBA00022729"/>
    </source>
</evidence>
<dbReference type="EMBL" id="CP012029">
    <property type="protein sequence ID" value="ALO27891.1"/>
    <property type="molecule type" value="Genomic_DNA"/>
</dbReference>
<dbReference type="SUPFAM" id="SSF51261">
    <property type="entry name" value="Duplicated hybrid motif"/>
    <property type="match status" value="1"/>
</dbReference>
<organism evidence="3">
    <name type="scientific">Leptospira borgpetersenii serovar Ballum</name>
    <dbReference type="NCBI Taxonomy" id="280505"/>
    <lineage>
        <taxon>Bacteria</taxon>
        <taxon>Pseudomonadati</taxon>
        <taxon>Spirochaetota</taxon>
        <taxon>Spirochaetia</taxon>
        <taxon>Leptospirales</taxon>
        <taxon>Leptospiraceae</taxon>
        <taxon>Leptospira</taxon>
    </lineage>
</organism>
<dbReference type="Pfam" id="PF01551">
    <property type="entry name" value="Peptidase_M23"/>
    <property type="match status" value="1"/>
</dbReference>
<dbReference type="PANTHER" id="PTHR21666">
    <property type="entry name" value="PEPTIDASE-RELATED"/>
    <property type="match status" value="1"/>
</dbReference>
<dbReference type="PATRIC" id="fig|280505.15.peg.3622"/>
<dbReference type="InterPro" id="IPR011055">
    <property type="entry name" value="Dup_hybrid_motif"/>
</dbReference>
<dbReference type="GO" id="GO:0004222">
    <property type="term" value="F:metalloendopeptidase activity"/>
    <property type="evidence" value="ECO:0007669"/>
    <property type="project" value="TreeGrafter"/>
</dbReference>
<dbReference type="InterPro" id="IPR050570">
    <property type="entry name" value="Cell_wall_metabolism_enzyme"/>
</dbReference>
<evidence type="ECO:0000313" key="3">
    <source>
        <dbReference type="EMBL" id="ALO27891.1"/>
    </source>
</evidence>
<reference evidence="3 4" key="1">
    <citation type="journal article" date="2015" name="PLoS Negl. Trop. Dis.">
        <title>Distribution of Plasmids in Distinct Leptospira Pathogenic Species.</title>
        <authorList>
            <person name="Wang Y."/>
            <person name="Zhuang X."/>
            <person name="Zhong Y."/>
            <person name="Zhang C."/>
            <person name="Zhang Y."/>
            <person name="Zeng L."/>
            <person name="Zhu Y."/>
            <person name="He P."/>
            <person name="Dong K."/>
            <person name="Pal U."/>
            <person name="Guo X."/>
            <person name="Qin J."/>
        </authorList>
    </citation>
    <scope>NUCLEOTIDE SEQUENCE [LARGE SCALE GENOMIC DNA]</scope>
    <source>
        <strain evidence="3 4">56604</strain>
    </source>
</reference>
<accession>A0A0S2IX74</accession>